<dbReference type="InterPro" id="IPR036047">
    <property type="entry name" value="F-box-like_dom_sf"/>
</dbReference>
<dbReference type="SUPFAM" id="SSF117281">
    <property type="entry name" value="Kelch motif"/>
    <property type="match status" value="1"/>
</dbReference>
<dbReference type="PROSITE" id="PS50181">
    <property type="entry name" value="FBOX"/>
    <property type="match status" value="1"/>
</dbReference>
<dbReference type="PANTHER" id="PTHR24414">
    <property type="entry name" value="F-BOX/KELCH-REPEAT PROTEIN SKIP4"/>
    <property type="match status" value="1"/>
</dbReference>
<evidence type="ECO:0000259" key="1">
    <source>
        <dbReference type="PROSITE" id="PS50181"/>
    </source>
</evidence>
<dbReference type="PANTHER" id="PTHR24414:SF138">
    <property type="entry name" value="F-BOX DOMAIN-CONTAINING PROTEIN"/>
    <property type="match status" value="1"/>
</dbReference>
<proteinExistence type="predicted"/>
<evidence type="ECO:0000313" key="3">
    <source>
        <dbReference type="Proteomes" id="UP001642260"/>
    </source>
</evidence>
<dbReference type="EMBL" id="CAKOAT010097376">
    <property type="protein sequence ID" value="CAH8322238.1"/>
    <property type="molecule type" value="Genomic_DNA"/>
</dbReference>
<dbReference type="InterPro" id="IPR057499">
    <property type="entry name" value="Kelch_FKB95"/>
</dbReference>
<gene>
    <name evidence="2" type="ORF">ERUC_LOCUS9549</name>
</gene>
<accession>A0ABC8JIT1</accession>
<dbReference type="Proteomes" id="UP001642260">
    <property type="component" value="Unassembled WGS sequence"/>
</dbReference>
<dbReference type="SMART" id="SM00612">
    <property type="entry name" value="Kelch"/>
    <property type="match status" value="1"/>
</dbReference>
<evidence type="ECO:0000313" key="2">
    <source>
        <dbReference type="EMBL" id="CAH8322238.1"/>
    </source>
</evidence>
<dbReference type="AlphaFoldDB" id="A0ABC8JIT1"/>
<dbReference type="SMART" id="SM00256">
    <property type="entry name" value="FBOX"/>
    <property type="match status" value="1"/>
</dbReference>
<protein>
    <recommendedName>
        <fullName evidence="1">F-box domain-containing protein</fullName>
    </recommendedName>
</protein>
<reference evidence="2 3" key="1">
    <citation type="submission" date="2022-03" db="EMBL/GenBank/DDBJ databases">
        <authorList>
            <person name="Macdonald S."/>
            <person name="Ahmed S."/>
            <person name="Newling K."/>
        </authorList>
    </citation>
    <scope>NUCLEOTIDE SEQUENCE [LARGE SCALE GENOMIC DNA]</scope>
</reference>
<dbReference type="InterPro" id="IPR001810">
    <property type="entry name" value="F-box_dom"/>
</dbReference>
<keyword evidence="3" id="KW-1185">Reference proteome</keyword>
<dbReference type="InterPro" id="IPR050354">
    <property type="entry name" value="F-box/kelch-repeat_ARATH"/>
</dbReference>
<comment type="caution">
    <text evidence="2">The sequence shown here is derived from an EMBL/GenBank/DDBJ whole genome shotgun (WGS) entry which is preliminary data.</text>
</comment>
<feature type="domain" description="F-box" evidence="1">
    <location>
        <begin position="15"/>
        <end position="61"/>
    </location>
</feature>
<dbReference type="Gene3D" id="1.20.1280.50">
    <property type="match status" value="1"/>
</dbReference>
<sequence length="385" mass="44626">MIPEVSIPNQKKNQPLSFSSLPDEIIENILARISSSNYPNLSLVSKRFLSIISSPELYATRSHIKTTEPCLYFCLEDLPNISSPKWFSLRMKPANETPNNDDIIVDYSLVPVPSSHHTQHHVDYSSTVVVGSEIYLIGGPSNGPPSSLVRILECRSHTWRDGPTMSVARAGASAYFLHGKIYVMEKYRKDDDNWMEALDVKTQIWSPLLSHGATEFRSDWFLIRVFRGIIYAIADKTYAYDRNKGTWEVVDTYHMKLRYILLDCCVIENVIYRYQCDGFLLWYSYKKRKWIRVKGSDMELLRTHKTYMFSAECVLSMRSYGGKLLVMWSPKFVINNGVPERKIWCAIIALEWRRNKVWGKIEWVNEVLTVSTRSYKLLSCVVSWI</sequence>
<dbReference type="Pfam" id="PF00646">
    <property type="entry name" value="F-box"/>
    <property type="match status" value="1"/>
</dbReference>
<dbReference type="InterPro" id="IPR015915">
    <property type="entry name" value="Kelch-typ_b-propeller"/>
</dbReference>
<dbReference type="CDD" id="cd22152">
    <property type="entry name" value="F-box_AtAFR-like"/>
    <property type="match status" value="1"/>
</dbReference>
<dbReference type="InterPro" id="IPR006652">
    <property type="entry name" value="Kelch_1"/>
</dbReference>
<organism evidence="2 3">
    <name type="scientific">Eruca vesicaria subsp. sativa</name>
    <name type="common">Garden rocket</name>
    <name type="synonym">Eruca sativa</name>
    <dbReference type="NCBI Taxonomy" id="29727"/>
    <lineage>
        <taxon>Eukaryota</taxon>
        <taxon>Viridiplantae</taxon>
        <taxon>Streptophyta</taxon>
        <taxon>Embryophyta</taxon>
        <taxon>Tracheophyta</taxon>
        <taxon>Spermatophyta</taxon>
        <taxon>Magnoliopsida</taxon>
        <taxon>eudicotyledons</taxon>
        <taxon>Gunneridae</taxon>
        <taxon>Pentapetalae</taxon>
        <taxon>rosids</taxon>
        <taxon>malvids</taxon>
        <taxon>Brassicales</taxon>
        <taxon>Brassicaceae</taxon>
        <taxon>Brassiceae</taxon>
        <taxon>Eruca</taxon>
    </lineage>
</organism>
<dbReference type="Pfam" id="PF25210">
    <property type="entry name" value="Kelch_FKB95"/>
    <property type="match status" value="1"/>
</dbReference>
<dbReference type="Gene3D" id="2.120.10.80">
    <property type="entry name" value="Kelch-type beta propeller"/>
    <property type="match status" value="1"/>
</dbReference>
<name>A0ABC8JIT1_ERUVS</name>
<dbReference type="SUPFAM" id="SSF81383">
    <property type="entry name" value="F-box domain"/>
    <property type="match status" value="1"/>
</dbReference>